<dbReference type="GO" id="GO:0000439">
    <property type="term" value="C:transcription factor TFIIH core complex"/>
    <property type="evidence" value="ECO:0007669"/>
    <property type="project" value="UniProtKB-UniRule"/>
</dbReference>
<gene>
    <name evidence="12" type="ORF">PACLA_8A034906</name>
</gene>
<evidence type="ECO:0000256" key="9">
    <source>
        <dbReference type="ARBA" id="ARBA00023204"/>
    </source>
</evidence>
<sequence length="309" mass="34487">MAEDTFRRLLVVVCDLSPIWWGKQAANASENSDKMQPINAFLNNVLVFCNAHLMMKHTNELAIVCATSSKSQFIYPCPEDVSDANGEESYGNMDGKYEHFATMNNVVVDKVKNIIEEESADDVNLPENSATLLAGALSMTLCYIRQAERNCPVGQSMKARILVLKGSQDVSTQYMATMNCIFAAQKNNVTIDSCLLMSDSGFLQQASDITGGVYFKITKMESLLQYLLWMFLPDPNTRESLVMPGAVQIDYRAACFCHRTLVDIGFVCSVCLSIYCQLLPRCHTCQTRFKLPSAAMTRPKKKKKEKTAD</sequence>
<name>A0A6S7GZ21_PARCT</name>
<proteinExistence type="inferred from homology"/>
<evidence type="ECO:0000256" key="10">
    <source>
        <dbReference type="ARBA" id="ARBA00023242"/>
    </source>
</evidence>
<dbReference type="OrthoDB" id="17307at2759"/>
<accession>A0A6S7GZ21</accession>
<evidence type="ECO:0000256" key="1">
    <source>
        <dbReference type="ARBA" id="ARBA00004123"/>
    </source>
</evidence>
<evidence type="ECO:0000256" key="8">
    <source>
        <dbReference type="ARBA" id="ARBA00023163"/>
    </source>
</evidence>
<protein>
    <recommendedName>
        <fullName evidence="11">General transcription factor IIH subunit 3</fullName>
    </recommendedName>
    <alternativeName>
        <fullName evidence="11">General transcription factor IIH polypeptide 3</fullName>
    </alternativeName>
</protein>
<comment type="function">
    <text evidence="11">Component of the general transcription and DNA repair factor IIH (TFIIH) core complex, which is involved in general and transcription-coupled nucleotide excision repair (NER) of damaged DNA and, when complexed to CAK, in RNA transcription by RNA polymerase II. In NER, TFIIH acts by opening DNA around the lesion to allow the excision of the damaged oligonucleotide and its replacement by a new DNA fragment. In transcription, TFIIH has an essential role in transcription initiation. When the pre-initiation complex (PIC) has been established, TFIIH is required for promoter opening and promoter escape. Phosphorylation of the C-terminal tail (CTD) of the largest subunit of RNA polymerase II by the kinase module CAK controls the initiation of transcription.</text>
</comment>
<evidence type="ECO:0000256" key="7">
    <source>
        <dbReference type="ARBA" id="ARBA00023015"/>
    </source>
</evidence>
<dbReference type="GO" id="GO:0005675">
    <property type="term" value="C:transcription factor TFIIH holo complex"/>
    <property type="evidence" value="ECO:0007669"/>
    <property type="project" value="UniProtKB-UniRule"/>
</dbReference>
<evidence type="ECO:0000256" key="4">
    <source>
        <dbReference type="ARBA" id="ARBA00022763"/>
    </source>
</evidence>
<evidence type="ECO:0000256" key="3">
    <source>
        <dbReference type="ARBA" id="ARBA00022723"/>
    </source>
</evidence>
<dbReference type="PANTHER" id="PTHR12831:SF0">
    <property type="entry name" value="GENERAL TRANSCRIPTION FACTOR IIH SUBUNIT 3"/>
    <property type="match status" value="1"/>
</dbReference>
<keyword evidence="3 11" id="KW-0479">Metal-binding</keyword>
<dbReference type="EMBL" id="CACRXK020003087">
    <property type="protein sequence ID" value="CAB3997383.1"/>
    <property type="molecule type" value="Genomic_DNA"/>
</dbReference>
<dbReference type="PANTHER" id="PTHR12831">
    <property type="entry name" value="TRANSCRIPTION INITIATION FACTOR IIH TFIIH , POLYPEPTIDE 3-RELATED"/>
    <property type="match status" value="1"/>
</dbReference>
<dbReference type="Gene3D" id="3.40.50.410">
    <property type="entry name" value="von Willebrand factor, type A domain"/>
    <property type="match status" value="1"/>
</dbReference>
<keyword evidence="9 11" id="KW-0234">DNA repair</keyword>
<dbReference type="InterPro" id="IPR036465">
    <property type="entry name" value="vWFA_dom_sf"/>
</dbReference>
<keyword evidence="8 11" id="KW-0804">Transcription</keyword>
<evidence type="ECO:0000313" key="13">
    <source>
        <dbReference type="Proteomes" id="UP001152795"/>
    </source>
</evidence>
<dbReference type="Pfam" id="PF03850">
    <property type="entry name" value="Tfb4"/>
    <property type="match status" value="1"/>
</dbReference>
<keyword evidence="5 11" id="KW-0863">Zinc-finger</keyword>
<keyword evidence="4 11" id="KW-0227">DNA damage</keyword>
<dbReference type="GO" id="GO:0006355">
    <property type="term" value="P:regulation of DNA-templated transcription"/>
    <property type="evidence" value="ECO:0007669"/>
    <property type="project" value="InterPro"/>
</dbReference>
<keyword evidence="7 11" id="KW-0805">Transcription regulation</keyword>
<dbReference type="Proteomes" id="UP001152795">
    <property type="component" value="Unassembled WGS sequence"/>
</dbReference>
<keyword evidence="13" id="KW-1185">Reference proteome</keyword>
<comment type="subunit">
    <text evidence="11">Part of a TFIID-containing RNA polymerase II pre-initiation complex that is composed of TBP and at least GTF2A1, GTF2A2, GTF2E1, GTF2E2, GTF2F1, GTF2H2, GTF2H3, GTF2H4, GTF2H5, GTF2B, TCEA1, ERCC2, ERCC3, TAF1, TAF2, TAF3, TAF4, TAF5, TAF6, TAF7, TAF8, TAF9, TAF10, TAF11, TAF12 and TAF13. Component of the 7-subunit TFIIH core complex composed of XPB/ERCC3, XPD/ERCC2, GTF2H1, GTF2H2, GTF2H3, GTF2H4 and GTF2H5, which is active in NER. The core complex associates with the 3-subunit CDK-activating kinase (CAK) module composed of CCNH/cyclin H, CDK7 and MNAT1 to form the 10-subunit holoenzyme (holo-TFIIH) active in transcription. Interacts with RARA; the interaction requires prior phosphorylation of RARA on 'Ser-369' which then enhances interaction of RARA with CDK7.</text>
</comment>
<dbReference type="GO" id="GO:0008270">
    <property type="term" value="F:zinc ion binding"/>
    <property type="evidence" value="ECO:0007669"/>
    <property type="project" value="UniProtKB-KW"/>
</dbReference>
<evidence type="ECO:0000256" key="5">
    <source>
        <dbReference type="ARBA" id="ARBA00022771"/>
    </source>
</evidence>
<comment type="caution">
    <text evidence="12">The sequence shown here is derived from an EMBL/GenBank/DDBJ whole genome shotgun (WGS) entry which is preliminary data.</text>
</comment>
<evidence type="ECO:0000256" key="2">
    <source>
        <dbReference type="ARBA" id="ARBA00005273"/>
    </source>
</evidence>
<keyword evidence="10 11" id="KW-0539">Nucleus</keyword>
<organism evidence="12 13">
    <name type="scientific">Paramuricea clavata</name>
    <name type="common">Red gorgonian</name>
    <name type="synonym">Violescent sea-whip</name>
    <dbReference type="NCBI Taxonomy" id="317549"/>
    <lineage>
        <taxon>Eukaryota</taxon>
        <taxon>Metazoa</taxon>
        <taxon>Cnidaria</taxon>
        <taxon>Anthozoa</taxon>
        <taxon>Octocorallia</taxon>
        <taxon>Malacalcyonacea</taxon>
        <taxon>Plexauridae</taxon>
        <taxon>Paramuricea</taxon>
    </lineage>
</organism>
<dbReference type="GO" id="GO:0006289">
    <property type="term" value="P:nucleotide-excision repair"/>
    <property type="evidence" value="ECO:0007669"/>
    <property type="project" value="UniProtKB-UniRule"/>
</dbReference>
<keyword evidence="6 11" id="KW-0862">Zinc</keyword>
<evidence type="ECO:0000256" key="11">
    <source>
        <dbReference type="RuleBase" id="RU368090"/>
    </source>
</evidence>
<comment type="subcellular location">
    <subcellularLocation>
        <location evidence="1 11">Nucleus</location>
    </subcellularLocation>
</comment>
<evidence type="ECO:0000313" key="12">
    <source>
        <dbReference type="EMBL" id="CAB3997383.1"/>
    </source>
</evidence>
<dbReference type="InterPro" id="IPR004600">
    <property type="entry name" value="TFIIH_Tfb4/GTF2H3"/>
</dbReference>
<reference evidence="12" key="1">
    <citation type="submission" date="2020-04" db="EMBL/GenBank/DDBJ databases">
        <authorList>
            <person name="Alioto T."/>
            <person name="Alioto T."/>
            <person name="Gomez Garrido J."/>
        </authorList>
    </citation>
    <scope>NUCLEOTIDE SEQUENCE</scope>
    <source>
        <strain evidence="12">A484AB</strain>
    </source>
</reference>
<evidence type="ECO:0000256" key="6">
    <source>
        <dbReference type="ARBA" id="ARBA00022833"/>
    </source>
</evidence>
<comment type="similarity">
    <text evidence="2 11">Belongs to the TFB4 family.</text>
</comment>
<dbReference type="AlphaFoldDB" id="A0A6S7GZ21"/>